<name>A0A6M8HX66_9PROT</name>
<dbReference type="SUPFAM" id="SSF56935">
    <property type="entry name" value="Porins"/>
    <property type="match status" value="1"/>
</dbReference>
<dbReference type="InterPro" id="IPR018759">
    <property type="entry name" value="BBP2_2"/>
</dbReference>
<dbReference type="Pfam" id="PF10082">
    <property type="entry name" value="BBP2_2"/>
    <property type="match status" value="1"/>
</dbReference>
<keyword evidence="2" id="KW-1185">Reference proteome</keyword>
<gene>
    <name evidence="1" type="ORF">HN018_18260</name>
</gene>
<proteinExistence type="predicted"/>
<evidence type="ECO:0000313" key="2">
    <source>
        <dbReference type="Proteomes" id="UP000500767"/>
    </source>
</evidence>
<protein>
    <submittedName>
        <fullName evidence="1">Outer membrane beta-barrel protein</fullName>
    </submittedName>
</protein>
<dbReference type="EMBL" id="CP053708">
    <property type="protein sequence ID" value="QKE92785.1"/>
    <property type="molecule type" value="Genomic_DNA"/>
</dbReference>
<dbReference type="KEGG" id="lck:HN018_18260"/>
<sequence>MSAFPAMVVVIAMTGLLRPDAARAQVIDTYLPPLGAAYGTTGADQVRAHDLDEYAPYGIHLGTARIDGEISASGGYDSNADAVPNGHASAVFIDAGSASIVSDWARNQLHAGMTVIDVHYPERSIQDQTSWTATAGGVYDLGRDKLGVSYNHLDLYQISTDIGALLSIRPVHYQVDSAGISYSSALHNRLTLIPELLVTQYRFGGGSDTGIGSQAYRDRTLLTGSVAGRYEMAPGETLLLVVQGTDIAYQQKLAGLPGRDSLGGAVMAGIDFGLSGPIRLRALVGYQRRSYRSDVYGNIDSPIAQLELSWLPTQLTTISLAVQNGIEDSGFENVGGFTYTSARLSLQHAYLRNLTFGAYTQIQNANYSSTPIELQNTPLNQQQSNQTIYGVGLNMKWLLNRSLSITANYDFSTQNSVLTDSLTTNEFLVGLHFAF</sequence>
<accession>A0A6M8HX66</accession>
<evidence type="ECO:0000313" key="1">
    <source>
        <dbReference type="EMBL" id="QKE92785.1"/>
    </source>
</evidence>
<dbReference type="AlphaFoldDB" id="A0A6M8HX66"/>
<organism evidence="1 2">
    <name type="scientific">Lichenicola cladoniae</name>
    <dbReference type="NCBI Taxonomy" id="1484109"/>
    <lineage>
        <taxon>Bacteria</taxon>
        <taxon>Pseudomonadati</taxon>
        <taxon>Pseudomonadota</taxon>
        <taxon>Alphaproteobacteria</taxon>
        <taxon>Acetobacterales</taxon>
        <taxon>Acetobacteraceae</taxon>
        <taxon>Lichenicola</taxon>
    </lineage>
</organism>
<dbReference type="Proteomes" id="UP000500767">
    <property type="component" value="Chromosome"/>
</dbReference>
<reference evidence="1 2" key="1">
    <citation type="journal article" date="2014" name="World J. Microbiol. Biotechnol.">
        <title>Biodiversity and physiological characteristics of Antarctic and Arctic lichens-associated bacteria.</title>
        <authorList>
            <person name="Lee Y.M."/>
            <person name="Kim E.H."/>
            <person name="Lee H.K."/>
            <person name="Hong S.G."/>
        </authorList>
    </citation>
    <scope>NUCLEOTIDE SEQUENCE [LARGE SCALE GENOMIC DNA]</scope>
    <source>
        <strain evidence="1 2">PAMC 26569</strain>
    </source>
</reference>